<gene>
    <name evidence="2" type="ORF">BGL_1c12610</name>
</gene>
<dbReference type="Proteomes" id="UP000031838">
    <property type="component" value="Chromosome 1"/>
</dbReference>
<dbReference type="RefSeq" id="WP_042624452.1">
    <property type="nucleotide sequence ID" value="NZ_CP002580.1"/>
</dbReference>
<protein>
    <recommendedName>
        <fullName evidence="4">DUF4439 domain-containing protein</fullName>
    </recommendedName>
</protein>
<dbReference type="HOGENOM" id="CLU_114520_0_0_4"/>
<evidence type="ECO:0008006" key="4">
    <source>
        <dbReference type="Google" id="ProtNLM"/>
    </source>
</evidence>
<evidence type="ECO:0000313" key="3">
    <source>
        <dbReference type="Proteomes" id="UP000031838"/>
    </source>
</evidence>
<organism evidence="2 3">
    <name type="scientific">Burkholderia plantarii</name>
    <dbReference type="NCBI Taxonomy" id="41899"/>
    <lineage>
        <taxon>Bacteria</taxon>
        <taxon>Pseudomonadati</taxon>
        <taxon>Pseudomonadota</taxon>
        <taxon>Betaproteobacteria</taxon>
        <taxon>Burkholderiales</taxon>
        <taxon>Burkholderiaceae</taxon>
        <taxon>Burkholderia</taxon>
    </lineage>
</organism>
<name>A0A0B6RQX8_BURPL</name>
<dbReference type="KEGG" id="bgp:BGL_1c12610"/>
<keyword evidence="3" id="KW-1185">Reference proteome</keyword>
<sequence length="198" mass="21239">MTTAFDREGLNQLLYQTRETTLRAIAVYDAALACATRDELGDEWRAHRDAARRRAQLLGTAFDALGLDADTTSRGRTAAAALGRSLLEVIAYAAQGDDRAAAERVAAECVLLVETKDQLNRTLLGIAAERITGPVAQVLKDMVEAVETDGEPRVLHARGWSRELWLDALGLAAVLPPPEEVTPGPAQGDAGEPRGLAR</sequence>
<proteinExistence type="predicted"/>
<reference evidence="2 3" key="2">
    <citation type="journal article" date="2016" name="Appl. Microbiol. Biotechnol.">
        <title>Mutations improving production and secretion of extracellular lipase by Burkholderia glumae PG1.</title>
        <authorList>
            <person name="Knapp A."/>
            <person name="Voget S."/>
            <person name="Gao R."/>
            <person name="Zaburannyi N."/>
            <person name="Krysciak D."/>
            <person name="Breuer M."/>
            <person name="Hauer B."/>
            <person name="Streit W.R."/>
            <person name="Muller R."/>
            <person name="Daniel R."/>
            <person name="Jaeger K.E."/>
        </authorList>
    </citation>
    <scope>NUCLEOTIDE SEQUENCE [LARGE SCALE GENOMIC DNA]</scope>
    <source>
        <strain evidence="2 3">PG1</strain>
    </source>
</reference>
<feature type="region of interest" description="Disordered" evidence="1">
    <location>
        <begin position="176"/>
        <end position="198"/>
    </location>
</feature>
<reference evidence="3" key="1">
    <citation type="submission" date="2011-03" db="EMBL/GenBank/DDBJ databases">
        <authorList>
            <person name="Voget S."/>
            <person name="Streit W.R."/>
            <person name="Jaeger K.E."/>
            <person name="Daniel R."/>
        </authorList>
    </citation>
    <scope>NUCLEOTIDE SEQUENCE [LARGE SCALE GENOMIC DNA]</scope>
    <source>
        <strain evidence="3">PG1</strain>
    </source>
</reference>
<evidence type="ECO:0000313" key="2">
    <source>
        <dbReference type="EMBL" id="AJK45783.1"/>
    </source>
</evidence>
<dbReference type="AlphaFoldDB" id="A0A0B6RQX8"/>
<accession>A0A0B6RQX8</accession>
<dbReference type="EMBL" id="CP002580">
    <property type="protein sequence ID" value="AJK45783.1"/>
    <property type="molecule type" value="Genomic_DNA"/>
</dbReference>
<evidence type="ECO:0000256" key="1">
    <source>
        <dbReference type="SAM" id="MobiDB-lite"/>
    </source>
</evidence>